<organism evidence="2 3">
    <name type="scientific">Tsukamurella paurometabola</name>
    <name type="common">Corynebacterium paurometabolum</name>
    <dbReference type="NCBI Taxonomy" id="2061"/>
    <lineage>
        <taxon>Bacteria</taxon>
        <taxon>Bacillati</taxon>
        <taxon>Actinomycetota</taxon>
        <taxon>Actinomycetes</taxon>
        <taxon>Mycobacteriales</taxon>
        <taxon>Tsukamurellaceae</taxon>
        <taxon>Tsukamurella</taxon>
    </lineage>
</organism>
<comment type="caution">
    <text evidence="2">The sequence shown here is derived from an EMBL/GenBank/DDBJ whole genome shotgun (WGS) entry which is preliminary data.</text>
</comment>
<evidence type="ECO:0000313" key="2">
    <source>
        <dbReference type="EMBL" id="MBS4104638.1"/>
    </source>
</evidence>
<keyword evidence="1" id="KW-0812">Transmembrane</keyword>
<gene>
    <name evidence="2" type="ORF">KFZ73_25835</name>
</gene>
<name>A0ABS5NK20_TSUPA</name>
<dbReference type="EMBL" id="JAGXOE010000329">
    <property type="protein sequence ID" value="MBS4104638.1"/>
    <property type="molecule type" value="Genomic_DNA"/>
</dbReference>
<sequence>IPPKDLLDAAIWAAAILIAHDGIFAPLCLLLGHGAKRILPVTWWQPVLIGTIFAVTVCALAAPVVLPRPPDKRALNPTVLDQPYAASALSLLAVIVVATVIAGIVRSRGSAASAPDPASDRT</sequence>
<evidence type="ECO:0000313" key="3">
    <source>
        <dbReference type="Proteomes" id="UP000676853"/>
    </source>
</evidence>
<proteinExistence type="predicted"/>
<dbReference type="RefSeq" id="WP_212555596.1">
    <property type="nucleotide sequence ID" value="NZ_JAGXOE010000329.1"/>
</dbReference>
<feature type="transmembrane region" description="Helical" evidence="1">
    <location>
        <begin position="12"/>
        <end position="31"/>
    </location>
</feature>
<evidence type="ECO:0000256" key="1">
    <source>
        <dbReference type="SAM" id="Phobius"/>
    </source>
</evidence>
<feature type="non-terminal residue" evidence="2">
    <location>
        <position position="1"/>
    </location>
</feature>
<keyword evidence="1" id="KW-0472">Membrane</keyword>
<feature type="transmembrane region" description="Helical" evidence="1">
    <location>
        <begin position="43"/>
        <end position="64"/>
    </location>
</feature>
<dbReference type="Proteomes" id="UP000676853">
    <property type="component" value="Unassembled WGS sequence"/>
</dbReference>
<protein>
    <submittedName>
        <fullName evidence="2">Uncharacterized protein</fullName>
    </submittedName>
</protein>
<keyword evidence="1" id="KW-1133">Transmembrane helix</keyword>
<reference evidence="2 3" key="1">
    <citation type="submission" date="2021-04" db="EMBL/GenBank/DDBJ databases">
        <title>Whole genome sequence analysis of a thiophenic sulfur metabolizing bacteria.</title>
        <authorList>
            <person name="Akhtar N."/>
            <person name="Akram J."/>
            <person name="Aslam A."/>
        </authorList>
    </citation>
    <scope>NUCLEOTIDE SEQUENCE [LARGE SCALE GENOMIC DNA]</scope>
    <source>
        <strain evidence="2 3">3OW</strain>
    </source>
</reference>
<feature type="transmembrane region" description="Helical" evidence="1">
    <location>
        <begin position="84"/>
        <end position="105"/>
    </location>
</feature>
<keyword evidence="3" id="KW-1185">Reference proteome</keyword>
<accession>A0ABS5NK20</accession>